<dbReference type="Pfam" id="PF00571">
    <property type="entry name" value="CBS"/>
    <property type="match status" value="2"/>
</dbReference>
<dbReference type="EMBL" id="JADIMF010000133">
    <property type="protein sequence ID" value="MBO8469696.1"/>
    <property type="molecule type" value="Genomic_DNA"/>
</dbReference>
<dbReference type="SUPFAM" id="SSF54631">
    <property type="entry name" value="CBS-domain pair"/>
    <property type="match status" value="1"/>
</dbReference>
<evidence type="ECO:0000256" key="1">
    <source>
        <dbReference type="ARBA" id="ARBA00004651"/>
    </source>
</evidence>
<sequence>MSLAQQILLQIILIAINAFFAATEIAVVSLNTTKLKKMAEDGDKYAPKLLKMAENPTSFLSTIQIGITLAGFLGSAFAADNLAVYIRPLFEKIGLPTGVSGTISIIIITLIISFFTLIFGELVPKRVAQQKSFAVAKFSSGVISVTAKIMRPVVWLLTASTNLVLRICRIKDGQKDDSVTEDDIKLMVDAGGESGSIEEDEKEWIQNVFEFNDISVTEIMTREPDVVSFQVDTPSTEILDTIKDSGLSRFPVYGDDKNDILGILNARDFLINLNSGEHKSVEELLRPAYMVPDSIHADKLFSDMQEKKTHIAIVVDEYGQSVGIITLEDLLEEIVGNIYDEFDPQEEAEITKIGDGVWKVSGSLLLSDFSDETGIEIEENEDYDTIGGMVLSTLSQIPEDGTELDVTVNGLKIHVTKIEDRRIEEAIVEKADEPAEESSEEDGKEKEAE</sequence>
<organism evidence="14 15">
    <name type="scientific">Candidatus Ornithospirochaeta stercoravium</name>
    <dbReference type="NCBI Taxonomy" id="2840897"/>
    <lineage>
        <taxon>Bacteria</taxon>
        <taxon>Pseudomonadati</taxon>
        <taxon>Spirochaetota</taxon>
        <taxon>Spirochaetia</taxon>
        <taxon>Spirochaetales</taxon>
        <taxon>Spirochaetaceae</taxon>
        <taxon>Spirochaetaceae incertae sedis</taxon>
        <taxon>Candidatus Ornithospirochaeta</taxon>
    </lineage>
</organism>
<dbReference type="SMART" id="SM00116">
    <property type="entry name" value="CBS"/>
    <property type="match status" value="2"/>
</dbReference>
<feature type="transmembrane region" description="Helical" evidence="11">
    <location>
        <begin position="6"/>
        <end position="28"/>
    </location>
</feature>
<dbReference type="Proteomes" id="UP000810292">
    <property type="component" value="Unassembled WGS sequence"/>
</dbReference>
<comment type="subcellular location">
    <subcellularLocation>
        <location evidence="1">Cell membrane</location>
        <topology evidence="1">Multi-pass membrane protein</topology>
    </subcellularLocation>
</comment>
<dbReference type="InterPro" id="IPR005170">
    <property type="entry name" value="Transptr-assoc_dom"/>
</dbReference>
<name>A0A9D9NDP3_9SPIO</name>
<dbReference type="PANTHER" id="PTHR43099">
    <property type="entry name" value="UPF0053 PROTEIN YRKA"/>
    <property type="match status" value="1"/>
</dbReference>
<feature type="domain" description="CBS" evidence="12">
    <location>
        <begin position="220"/>
        <end position="280"/>
    </location>
</feature>
<dbReference type="InterPro" id="IPR016169">
    <property type="entry name" value="FAD-bd_PCMH_sub2"/>
</dbReference>
<dbReference type="SUPFAM" id="SSF56176">
    <property type="entry name" value="FAD-binding/transporter-associated domain-like"/>
    <property type="match status" value="1"/>
</dbReference>
<dbReference type="GO" id="GO:0050660">
    <property type="term" value="F:flavin adenine dinucleotide binding"/>
    <property type="evidence" value="ECO:0007669"/>
    <property type="project" value="InterPro"/>
</dbReference>
<evidence type="ECO:0000259" key="13">
    <source>
        <dbReference type="PROSITE" id="PS51846"/>
    </source>
</evidence>
<dbReference type="InterPro" id="IPR000644">
    <property type="entry name" value="CBS_dom"/>
</dbReference>
<dbReference type="InterPro" id="IPR002550">
    <property type="entry name" value="CNNM"/>
</dbReference>
<protein>
    <submittedName>
        <fullName evidence="14">HlyC/CorC family transporter</fullName>
    </submittedName>
</protein>
<gene>
    <name evidence="14" type="ORF">IAA72_07925</name>
</gene>
<dbReference type="PROSITE" id="PS51846">
    <property type="entry name" value="CNNM"/>
    <property type="match status" value="1"/>
</dbReference>
<feature type="transmembrane region" description="Helical" evidence="11">
    <location>
        <begin position="99"/>
        <end position="123"/>
    </location>
</feature>
<keyword evidence="2" id="KW-1003">Cell membrane</keyword>
<keyword evidence="4" id="KW-0677">Repeat</keyword>
<dbReference type="InterPro" id="IPR044751">
    <property type="entry name" value="Ion_transp-like_CBS"/>
</dbReference>
<dbReference type="Pfam" id="PF03471">
    <property type="entry name" value="CorC_HlyC"/>
    <property type="match status" value="1"/>
</dbReference>
<dbReference type="InterPro" id="IPR046342">
    <property type="entry name" value="CBS_dom_sf"/>
</dbReference>
<dbReference type="PANTHER" id="PTHR43099:SF2">
    <property type="entry name" value="UPF0053 PROTEIN YRKA"/>
    <property type="match status" value="1"/>
</dbReference>
<reference evidence="14" key="1">
    <citation type="submission" date="2020-10" db="EMBL/GenBank/DDBJ databases">
        <authorList>
            <person name="Gilroy R."/>
        </authorList>
    </citation>
    <scope>NUCLEOTIDE SEQUENCE</scope>
    <source>
        <strain evidence="14">14700</strain>
    </source>
</reference>
<dbReference type="Gene3D" id="3.10.580.10">
    <property type="entry name" value="CBS-domain"/>
    <property type="match status" value="1"/>
</dbReference>
<feature type="region of interest" description="Disordered" evidence="10">
    <location>
        <begin position="426"/>
        <end position="449"/>
    </location>
</feature>
<dbReference type="FunFam" id="3.10.580.10:FF:000002">
    <property type="entry name" value="Magnesium/cobalt efflux protein CorC"/>
    <property type="match status" value="1"/>
</dbReference>
<keyword evidence="5 9" id="KW-1133">Transmembrane helix</keyword>
<keyword evidence="3 9" id="KW-0812">Transmembrane</keyword>
<keyword evidence="7 9" id="KW-0472">Membrane</keyword>
<feature type="transmembrane region" description="Helical" evidence="11">
    <location>
        <begin position="58"/>
        <end position="79"/>
    </location>
</feature>
<feature type="domain" description="CNNM transmembrane" evidence="13">
    <location>
        <begin position="1"/>
        <end position="201"/>
    </location>
</feature>
<evidence type="ECO:0000256" key="11">
    <source>
        <dbReference type="SAM" id="Phobius"/>
    </source>
</evidence>
<evidence type="ECO:0000256" key="7">
    <source>
        <dbReference type="ARBA" id="ARBA00023136"/>
    </source>
</evidence>
<dbReference type="InterPro" id="IPR036318">
    <property type="entry name" value="FAD-bd_PCMH-like_sf"/>
</dbReference>
<dbReference type="PROSITE" id="PS51371">
    <property type="entry name" value="CBS"/>
    <property type="match status" value="2"/>
</dbReference>
<evidence type="ECO:0000313" key="14">
    <source>
        <dbReference type="EMBL" id="MBO8469696.1"/>
    </source>
</evidence>
<dbReference type="Pfam" id="PF01595">
    <property type="entry name" value="CNNM"/>
    <property type="match status" value="1"/>
</dbReference>
<proteinExistence type="predicted"/>
<dbReference type="Gene3D" id="3.30.465.10">
    <property type="match status" value="1"/>
</dbReference>
<evidence type="ECO:0000256" key="2">
    <source>
        <dbReference type="ARBA" id="ARBA00022475"/>
    </source>
</evidence>
<dbReference type="InterPro" id="IPR051676">
    <property type="entry name" value="UPF0053_domain"/>
</dbReference>
<dbReference type="CDD" id="cd04590">
    <property type="entry name" value="CBS_pair_CorC_HlyC_assoc"/>
    <property type="match status" value="1"/>
</dbReference>
<evidence type="ECO:0000256" key="4">
    <source>
        <dbReference type="ARBA" id="ARBA00022737"/>
    </source>
</evidence>
<feature type="domain" description="CBS" evidence="12">
    <location>
        <begin position="284"/>
        <end position="341"/>
    </location>
</feature>
<accession>A0A9D9NDP3</accession>
<evidence type="ECO:0000256" key="3">
    <source>
        <dbReference type="ARBA" id="ARBA00022692"/>
    </source>
</evidence>
<evidence type="ECO:0000256" key="6">
    <source>
        <dbReference type="ARBA" id="ARBA00023122"/>
    </source>
</evidence>
<comment type="caution">
    <text evidence="14">The sequence shown here is derived from an EMBL/GenBank/DDBJ whole genome shotgun (WGS) entry which is preliminary data.</text>
</comment>
<dbReference type="SMART" id="SM01091">
    <property type="entry name" value="CorC_HlyC"/>
    <property type="match status" value="1"/>
</dbReference>
<evidence type="ECO:0000256" key="5">
    <source>
        <dbReference type="ARBA" id="ARBA00022989"/>
    </source>
</evidence>
<evidence type="ECO:0000259" key="12">
    <source>
        <dbReference type="PROSITE" id="PS51371"/>
    </source>
</evidence>
<evidence type="ECO:0000256" key="10">
    <source>
        <dbReference type="SAM" id="MobiDB-lite"/>
    </source>
</evidence>
<dbReference type="GO" id="GO:0005886">
    <property type="term" value="C:plasma membrane"/>
    <property type="evidence" value="ECO:0007669"/>
    <property type="project" value="UniProtKB-SubCell"/>
</dbReference>
<reference evidence="14" key="2">
    <citation type="journal article" date="2021" name="PeerJ">
        <title>Extensive microbial diversity within the chicken gut microbiome revealed by metagenomics and culture.</title>
        <authorList>
            <person name="Gilroy R."/>
            <person name="Ravi A."/>
            <person name="Getino M."/>
            <person name="Pursley I."/>
            <person name="Horton D.L."/>
            <person name="Alikhan N.F."/>
            <person name="Baker D."/>
            <person name="Gharbi K."/>
            <person name="Hall N."/>
            <person name="Watson M."/>
            <person name="Adriaenssens E.M."/>
            <person name="Foster-Nyarko E."/>
            <person name="Jarju S."/>
            <person name="Secka A."/>
            <person name="Antonio M."/>
            <person name="Oren A."/>
            <person name="Chaudhuri R.R."/>
            <person name="La Ragione R."/>
            <person name="Hildebrand F."/>
            <person name="Pallen M.J."/>
        </authorList>
    </citation>
    <scope>NUCLEOTIDE SEQUENCE</scope>
    <source>
        <strain evidence="14">14700</strain>
    </source>
</reference>
<evidence type="ECO:0000256" key="9">
    <source>
        <dbReference type="PROSITE-ProRule" id="PRU01193"/>
    </source>
</evidence>
<evidence type="ECO:0000256" key="8">
    <source>
        <dbReference type="PROSITE-ProRule" id="PRU00703"/>
    </source>
</evidence>
<evidence type="ECO:0000313" key="15">
    <source>
        <dbReference type="Proteomes" id="UP000810292"/>
    </source>
</evidence>
<keyword evidence="6 8" id="KW-0129">CBS domain</keyword>
<dbReference type="AlphaFoldDB" id="A0A9D9NDP3"/>